<dbReference type="EMBL" id="JBJLSN010000020">
    <property type="protein sequence ID" value="MFL7902583.1"/>
    <property type="molecule type" value="Genomic_DNA"/>
</dbReference>
<evidence type="ECO:0008006" key="4">
    <source>
        <dbReference type="Google" id="ProtNLM"/>
    </source>
</evidence>
<accession>A0ABW8VB87</accession>
<keyword evidence="3" id="KW-1185">Reference proteome</keyword>
<protein>
    <recommendedName>
        <fullName evidence="4">DUF2913 family protein</fullName>
    </recommendedName>
</protein>
<dbReference type="Proteomes" id="UP001628281">
    <property type="component" value="Unassembled WGS sequence"/>
</dbReference>
<evidence type="ECO:0000313" key="3">
    <source>
        <dbReference type="Proteomes" id="UP001628281"/>
    </source>
</evidence>
<gene>
    <name evidence="2" type="ORF">ACJ41P_15735</name>
</gene>
<dbReference type="RefSeq" id="WP_407824488.1">
    <property type="nucleotide sequence ID" value="NZ_JBJLSN010000020.1"/>
</dbReference>
<reference evidence="2 3" key="1">
    <citation type="submission" date="2024-11" db="EMBL/GenBank/DDBJ databases">
        <title>Draft genome sequences of two bacteria associated to sugarcane roots in Colombia.</title>
        <authorList>
            <person name="Pardo-Diaz S."/>
            <person name="Masmela-Mendoza J."/>
            <person name="Delgadillo-Duran P."/>
            <person name="Bautista E.J."/>
            <person name="Rojas-Tapias D.F."/>
        </authorList>
    </citation>
    <scope>NUCLEOTIDE SEQUENCE [LARGE SCALE GENOMIC DNA]</scope>
    <source>
        <strain evidence="2 3">Ap18</strain>
    </source>
</reference>
<name>A0ABW8VB87_9PROT</name>
<feature type="compositionally biased region" description="Low complexity" evidence="1">
    <location>
        <begin position="1"/>
        <end position="17"/>
    </location>
</feature>
<feature type="region of interest" description="Disordered" evidence="1">
    <location>
        <begin position="1"/>
        <end position="20"/>
    </location>
</feature>
<proteinExistence type="predicted"/>
<sequence>MAGSENTTTLPTESTTSGPVHELGRWLGAIIAEARRNDVPRAGLDWKTLATLDAREQADNQVRGAIEHLVLSTKASTLADAAVHAMLIRYIADDVEAAVEGKNRHAAERNLWLLERLGRSIFDVLVEVSGINPTELPADTFLRDAATLWPVTSAGDLFAATAGLLEAEAGRLAADPTPAMVEAGASAAGITADLARKVWGAMAGAARPAGA</sequence>
<evidence type="ECO:0000313" key="2">
    <source>
        <dbReference type="EMBL" id="MFL7902583.1"/>
    </source>
</evidence>
<organism evidence="2 3">
    <name type="scientific">Azospirillum argentinense</name>
    <dbReference type="NCBI Taxonomy" id="2970906"/>
    <lineage>
        <taxon>Bacteria</taxon>
        <taxon>Pseudomonadati</taxon>
        <taxon>Pseudomonadota</taxon>
        <taxon>Alphaproteobacteria</taxon>
        <taxon>Rhodospirillales</taxon>
        <taxon>Azospirillaceae</taxon>
        <taxon>Azospirillum</taxon>
    </lineage>
</organism>
<evidence type="ECO:0000256" key="1">
    <source>
        <dbReference type="SAM" id="MobiDB-lite"/>
    </source>
</evidence>
<comment type="caution">
    <text evidence="2">The sequence shown here is derived from an EMBL/GenBank/DDBJ whole genome shotgun (WGS) entry which is preliminary data.</text>
</comment>